<accession>A0A1I2SHS4</accession>
<name>A0A1I2SHS4_9BACL</name>
<comment type="subcellular location">
    <subcellularLocation>
        <location evidence="2">Bacterial flagellum basal body</location>
    </subcellularLocation>
</comment>
<evidence type="ECO:0000259" key="4">
    <source>
        <dbReference type="Pfam" id="PF00460"/>
    </source>
</evidence>
<comment type="similarity">
    <text evidence="1 2">Belongs to the flagella basal body rod proteins family.</text>
</comment>
<reference evidence="8" key="1">
    <citation type="submission" date="2016-10" db="EMBL/GenBank/DDBJ databases">
        <authorList>
            <person name="Varghese N."/>
            <person name="Submissions S."/>
        </authorList>
    </citation>
    <scope>NUCLEOTIDE SEQUENCE [LARGE SCALE GENOMIC DNA]</scope>
    <source>
        <strain evidence="8">ATCC 700379</strain>
    </source>
</reference>
<dbReference type="SUPFAM" id="SSF117143">
    <property type="entry name" value="Flagellar hook protein flgE"/>
    <property type="match status" value="1"/>
</dbReference>
<dbReference type="InterPro" id="IPR020013">
    <property type="entry name" value="Flagellar_FlgE/F/G"/>
</dbReference>
<dbReference type="STRING" id="269670.SAMN02982927_01894"/>
<dbReference type="InterPro" id="IPR037925">
    <property type="entry name" value="FlgE/F/G-like"/>
</dbReference>
<dbReference type="InterPro" id="IPR010930">
    <property type="entry name" value="Flg_bb/hook_C_dom"/>
</dbReference>
<evidence type="ECO:0000256" key="1">
    <source>
        <dbReference type="ARBA" id="ARBA00009677"/>
    </source>
</evidence>
<evidence type="ECO:0000256" key="3">
    <source>
        <dbReference type="SAM" id="MobiDB-lite"/>
    </source>
</evidence>
<dbReference type="PANTHER" id="PTHR30435:SF19">
    <property type="entry name" value="FLAGELLAR BASAL-BODY ROD PROTEIN FLGG"/>
    <property type="match status" value="1"/>
</dbReference>
<organism evidence="7 8">
    <name type="scientific">Sporolactobacillus nakayamae</name>
    <dbReference type="NCBI Taxonomy" id="269670"/>
    <lineage>
        <taxon>Bacteria</taxon>
        <taxon>Bacillati</taxon>
        <taxon>Bacillota</taxon>
        <taxon>Bacilli</taxon>
        <taxon>Bacillales</taxon>
        <taxon>Sporolactobacillaceae</taxon>
        <taxon>Sporolactobacillus</taxon>
    </lineage>
</organism>
<dbReference type="GO" id="GO:0009425">
    <property type="term" value="C:bacterial-type flagellum basal body"/>
    <property type="evidence" value="ECO:0007669"/>
    <property type="project" value="UniProtKB-SubCell"/>
</dbReference>
<feature type="domain" description="Flagellar basal body rod protein N-terminal" evidence="4">
    <location>
        <begin position="1"/>
        <end position="24"/>
    </location>
</feature>
<feature type="region of interest" description="Disordered" evidence="3">
    <location>
        <begin position="1"/>
        <end position="29"/>
    </location>
</feature>
<feature type="compositionally biased region" description="Polar residues" evidence="3">
    <location>
        <begin position="10"/>
        <end position="19"/>
    </location>
</feature>
<feature type="domain" description="Flagellar hook protein FlgE/F/G-like D1" evidence="6">
    <location>
        <begin position="99"/>
        <end position="160"/>
    </location>
</feature>
<dbReference type="Proteomes" id="UP000198752">
    <property type="component" value="Unassembled WGS sequence"/>
</dbReference>
<dbReference type="Pfam" id="PF06429">
    <property type="entry name" value="Flg_bbr_C"/>
    <property type="match status" value="1"/>
</dbReference>
<dbReference type="AlphaFoldDB" id="A0A1I2SHS4"/>
<sequence>MIAQQRKQETLSNNLNNMDTPGYKSDQSKLRTFPEQLISRLGGDATPSREVGDLATGVYMDEAVPDFSQGTVTETGKATDVALSTAQLPVNPQTGAQEGALLFNVRTPAGDTRYTRNGHFTLSPTGYLTDDMGDQVLSTAGQPIQLPSDQFQVAGDGTISIDGANYGQIGVSYAARTNQLVKEGSSLFRLDGGGALPAAGGNAAISYSLKQGFVEGSNVQADQTITDMMESYRSFEANQKVLQIIDGSLDKAVNQVGRVN</sequence>
<dbReference type="InterPro" id="IPR001444">
    <property type="entry name" value="Flag_bb_rod_N"/>
</dbReference>
<keyword evidence="7" id="KW-0966">Cell projection</keyword>
<dbReference type="EMBL" id="FOOY01000011">
    <property type="protein sequence ID" value="SFG49591.1"/>
    <property type="molecule type" value="Genomic_DNA"/>
</dbReference>
<keyword evidence="8" id="KW-1185">Reference proteome</keyword>
<evidence type="ECO:0000256" key="2">
    <source>
        <dbReference type="RuleBase" id="RU362116"/>
    </source>
</evidence>
<protein>
    <submittedName>
        <fullName evidence="7">Flagellar basal-body rod protein FlgG</fullName>
    </submittedName>
</protein>
<dbReference type="NCBIfam" id="TIGR03506">
    <property type="entry name" value="FlgEFG_subfam"/>
    <property type="match status" value="1"/>
</dbReference>
<dbReference type="InterPro" id="IPR053967">
    <property type="entry name" value="LlgE_F_G-like_D1"/>
</dbReference>
<evidence type="ECO:0000259" key="6">
    <source>
        <dbReference type="Pfam" id="PF22692"/>
    </source>
</evidence>
<dbReference type="Pfam" id="PF22692">
    <property type="entry name" value="LlgE_F_G_D1"/>
    <property type="match status" value="1"/>
</dbReference>
<keyword evidence="7" id="KW-0969">Cilium</keyword>
<dbReference type="GO" id="GO:0071978">
    <property type="term" value="P:bacterial-type flagellum-dependent swarming motility"/>
    <property type="evidence" value="ECO:0007669"/>
    <property type="project" value="TreeGrafter"/>
</dbReference>
<evidence type="ECO:0000259" key="5">
    <source>
        <dbReference type="Pfam" id="PF06429"/>
    </source>
</evidence>
<dbReference type="PANTHER" id="PTHR30435">
    <property type="entry name" value="FLAGELLAR PROTEIN"/>
    <property type="match status" value="1"/>
</dbReference>
<gene>
    <name evidence="7" type="ORF">SAMN02982927_01894</name>
</gene>
<feature type="domain" description="Flagellar basal-body/hook protein C-terminal" evidence="5">
    <location>
        <begin position="210"/>
        <end position="254"/>
    </location>
</feature>
<keyword evidence="7" id="KW-0282">Flagellum</keyword>
<dbReference type="Pfam" id="PF00460">
    <property type="entry name" value="Flg_bb_rod"/>
    <property type="match status" value="1"/>
</dbReference>
<evidence type="ECO:0000313" key="7">
    <source>
        <dbReference type="EMBL" id="SFG49591.1"/>
    </source>
</evidence>
<evidence type="ECO:0000313" key="8">
    <source>
        <dbReference type="Proteomes" id="UP000198752"/>
    </source>
</evidence>
<keyword evidence="2" id="KW-0975">Bacterial flagellum</keyword>
<proteinExistence type="inferred from homology"/>